<evidence type="ECO:0000256" key="9">
    <source>
        <dbReference type="SAM" id="MobiDB-lite"/>
    </source>
</evidence>
<dbReference type="NCBIfam" id="TIGR00322">
    <property type="entry name" value="diphth2_R"/>
    <property type="match status" value="1"/>
</dbReference>
<feature type="compositionally biased region" description="Low complexity" evidence="9">
    <location>
        <begin position="162"/>
        <end position="187"/>
    </location>
</feature>
<accession>A0A6A5HHK5</accession>
<keyword evidence="5 8" id="KW-0479">Metal-binding</keyword>
<dbReference type="InterPro" id="IPR010014">
    <property type="entry name" value="DHP2"/>
</dbReference>
<dbReference type="PANTHER" id="PTHR10762">
    <property type="entry name" value="DIPHTHAMIDE BIOSYNTHESIS PROTEIN"/>
    <property type="match status" value="1"/>
</dbReference>
<dbReference type="AlphaFoldDB" id="A0A6A5HHK5"/>
<evidence type="ECO:0000313" key="11">
    <source>
        <dbReference type="Proteomes" id="UP000483820"/>
    </source>
</evidence>
<dbReference type="Proteomes" id="UP000483820">
    <property type="component" value="Chromosome II"/>
</dbReference>
<gene>
    <name evidence="10" type="ORF">GCK72_005474</name>
</gene>
<organism evidence="10 11">
    <name type="scientific">Caenorhabditis remanei</name>
    <name type="common">Caenorhabditis vulgaris</name>
    <dbReference type="NCBI Taxonomy" id="31234"/>
    <lineage>
        <taxon>Eukaryota</taxon>
        <taxon>Metazoa</taxon>
        <taxon>Ecdysozoa</taxon>
        <taxon>Nematoda</taxon>
        <taxon>Chromadorea</taxon>
        <taxon>Rhabditida</taxon>
        <taxon>Rhabditina</taxon>
        <taxon>Rhabditomorpha</taxon>
        <taxon>Rhabditoidea</taxon>
        <taxon>Rhabditidae</taxon>
        <taxon>Peloderinae</taxon>
        <taxon>Caenorhabditis</taxon>
    </lineage>
</organism>
<feature type="compositionally biased region" description="Low complexity" evidence="9">
    <location>
        <begin position="108"/>
        <end position="132"/>
    </location>
</feature>
<keyword evidence="6 8" id="KW-0408">Iron</keyword>
<proteinExistence type="inferred from homology"/>
<comment type="caution">
    <text evidence="10">The sequence shown here is derived from an EMBL/GenBank/DDBJ whole genome shotgun (WGS) entry which is preliminary data.</text>
</comment>
<dbReference type="GO" id="GO:0090560">
    <property type="term" value="F:2-(3-amino-3-carboxypropyl)histidine synthase activity"/>
    <property type="evidence" value="ECO:0007669"/>
    <property type="project" value="InterPro"/>
</dbReference>
<comment type="pathway">
    <text evidence="2 8">Protein modification; peptidyl-diphthamide biosynthesis.</text>
</comment>
<dbReference type="NCBIfam" id="TIGR00272">
    <property type="entry name" value="DPH2"/>
    <property type="match status" value="1"/>
</dbReference>
<evidence type="ECO:0000256" key="4">
    <source>
        <dbReference type="ARBA" id="ARBA00021914"/>
    </source>
</evidence>
<feature type="compositionally biased region" description="Gly residues" evidence="9">
    <location>
        <begin position="133"/>
        <end position="142"/>
    </location>
</feature>
<comment type="similarity">
    <text evidence="3 8">Belongs to the DPH1/DPH2 family. DPH2 subfamily.</text>
</comment>
<dbReference type="GeneID" id="9821779"/>
<keyword evidence="7 8" id="KW-0411">Iron-sulfur</keyword>
<feature type="region of interest" description="Disordered" evidence="9">
    <location>
        <begin position="1"/>
        <end position="81"/>
    </location>
</feature>
<dbReference type="UniPathway" id="UPA00559"/>
<dbReference type="PANTHER" id="PTHR10762:SF2">
    <property type="entry name" value="2-(3-AMINO-3-CARBOXYPROPYL)HISTIDINE SYNTHASE SUBUNIT 2"/>
    <property type="match status" value="1"/>
</dbReference>
<dbReference type="GO" id="GO:0051536">
    <property type="term" value="F:iron-sulfur cluster binding"/>
    <property type="evidence" value="ECO:0007669"/>
    <property type="project" value="UniProtKB-KW"/>
</dbReference>
<feature type="compositionally biased region" description="Low complexity" evidence="9">
    <location>
        <begin position="21"/>
        <end position="62"/>
    </location>
</feature>
<dbReference type="EMBL" id="WUAV01000002">
    <property type="protein sequence ID" value="KAF1765522.1"/>
    <property type="molecule type" value="Genomic_DNA"/>
</dbReference>
<dbReference type="CTD" id="9821779"/>
<dbReference type="KEGG" id="crq:GCK72_005474"/>
<dbReference type="Pfam" id="PF01866">
    <property type="entry name" value="Diphthamide_syn"/>
    <property type="match status" value="1"/>
</dbReference>
<comment type="cofactor">
    <cofactor evidence="1">
        <name>[4Fe-4S] cluster</name>
        <dbReference type="ChEBI" id="CHEBI:49883"/>
    </cofactor>
</comment>
<reference evidence="10 11" key="1">
    <citation type="submission" date="2019-12" db="EMBL/GenBank/DDBJ databases">
        <title>Chromosome-level assembly of the Caenorhabditis remanei genome.</title>
        <authorList>
            <person name="Teterina A.A."/>
            <person name="Willis J.H."/>
            <person name="Phillips P.C."/>
        </authorList>
    </citation>
    <scope>NUCLEOTIDE SEQUENCE [LARGE SCALE GENOMIC DNA]</scope>
    <source>
        <strain evidence="10 11">PX506</strain>
        <tissue evidence="10">Whole organism</tissue>
    </source>
</reference>
<evidence type="ECO:0000313" key="10">
    <source>
        <dbReference type="EMBL" id="KAF1765522.1"/>
    </source>
</evidence>
<dbReference type="GO" id="GO:0046872">
    <property type="term" value="F:metal ion binding"/>
    <property type="evidence" value="ECO:0007669"/>
    <property type="project" value="UniProtKB-KW"/>
</dbReference>
<name>A0A6A5HHK5_CAERE</name>
<dbReference type="SFLD" id="SFLDS00032">
    <property type="entry name" value="Radical_SAM_3-amino-3-carboxyp"/>
    <property type="match status" value="1"/>
</dbReference>
<dbReference type="InterPro" id="IPR042265">
    <property type="entry name" value="DPH1/DPH2_3"/>
</dbReference>
<evidence type="ECO:0000256" key="8">
    <source>
        <dbReference type="RuleBase" id="RU364133"/>
    </source>
</evidence>
<comment type="function">
    <text evidence="8">Required for the first step of diphthamide biosynthesis, a post-translational modification of histidine which occurs in elongation factor 2. DPH1 and DPH2 transfer a 3-amino-3-carboxypropyl (ACP) group from S-adenosyl-L-methionine (SAM) to a histidine residue, the reaction is assisted by a reduction system comprising DPH3 and a NADH-dependent reductase. Facilitates the reduction of the catalytic iron-sulfur cluster found in the DPH1 subunit.</text>
</comment>
<dbReference type="FunFam" id="3.40.50.11860:FF:000001">
    <property type="entry name" value="2-(3-amino-3-carboxypropyl)histidine synthase subunit 2"/>
    <property type="match status" value="1"/>
</dbReference>
<evidence type="ECO:0000256" key="7">
    <source>
        <dbReference type="ARBA" id="ARBA00023014"/>
    </source>
</evidence>
<sequence>MGNGEESAENDKTRKSSENFPCSPCGPGSPGVPSFPASPSSPGCPSAPLSPSDPSSPRLPSVPGGPGGPFGPGSPTAFLPGCPALPGVPGGPCGPLFPGAPDFPGVPSAPSFPGTPGSPSSPASPASPSSPTGPGGPRGPGGHLMHVPSDGCSKATPPLSPGNPGIPSAPSAPSFPFSPAGPAGPAGQFDGSCEQLHLSPDLLFLPKIKLGVERGKDCCLNIILSQCADFFSTRSSRLLRKRLFLVEKLKDADTVGLVVGSVGVDKHREAVKRMRDLCKSAGKKIYVISVGKINVPKLSNFSTDIDVFVLLSCPFGVVLDSSDYFRPVVSFFEAEIALNPAKTWAADFGWSAEFAAFLEDKIETEVPEDAAGDFSLISGKVRVQTKEDETTGDGPRSVAIYNPGYCNDRTWKGLDDGVVTSEDSTTMGEGRSGIAQGYSGK</sequence>
<dbReference type="GO" id="GO:0017183">
    <property type="term" value="P:protein histidyl modification to diphthamide"/>
    <property type="evidence" value="ECO:0007669"/>
    <property type="project" value="UniProtKB-UniPathway"/>
</dbReference>
<evidence type="ECO:0000256" key="2">
    <source>
        <dbReference type="ARBA" id="ARBA00005156"/>
    </source>
</evidence>
<protein>
    <recommendedName>
        <fullName evidence="4 8">2-(3-amino-3-carboxypropyl)histidine synthase subunit 2</fullName>
    </recommendedName>
</protein>
<evidence type="ECO:0000256" key="3">
    <source>
        <dbReference type="ARBA" id="ARBA00006179"/>
    </source>
</evidence>
<feature type="region of interest" description="Disordered" evidence="9">
    <location>
        <begin position="420"/>
        <end position="441"/>
    </location>
</feature>
<feature type="region of interest" description="Disordered" evidence="9">
    <location>
        <begin position="104"/>
        <end position="188"/>
    </location>
</feature>
<evidence type="ECO:0000256" key="6">
    <source>
        <dbReference type="ARBA" id="ARBA00023004"/>
    </source>
</evidence>
<dbReference type="Gene3D" id="3.40.50.11860">
    <property type="entry name" value="Diphthamide synthesis DPH1/DPH2 domain 3"/>
    <property type="match status" value="1"/>
</dbReference>
<dbReference type="RefSeq" id="XP_003117225.2">
    <property type="nucleotide sequence ID" value="XM_003117177.2"/>
</dbReference>
<evidence type="ECO:0000256" key="5">
    <source>
        <dbReference type="ARBA" id="ARBA00022723"/>
    </source>
</evidence>
<dbReference type="InterPro" id="IPR016435">
    <property type="entry name" value="DPH1/DPH2"/>
</dbReference>
<evidence type="ECO:0000256" key="1">
    <source>
        <dbReference type="ARBA" id="ARBA00001966"/>
    </source>
</evidence>